<dbReference type="Pfam" id="PF24308">
    <property type="entry name" value="DUF7487"/>
    <property type="match status" value="1"/>
</dbReference>
<sequence length="286" mass="33644">MPIKRFTKDFLYQVCNEYNITLLRQYEDNELGAQKFIDFICIKCNKNTSKRFEFILKYNPTCHDCSCLEKGNKAKNTMLLKYGVKNISQLDEIKNKKKETTLKNYGVEHNSQCQEIKDKKIKTCLKNNGVEHPQQSKETRNKSKKTCLLNFGVEHPTQNQELMEKVLKNCYKPKIFIFPSENKIKCQGYEPFALEELIKNTDENDIITGCKNVPIIWYNDDTCKKHRHYVDIFIPSQNKCIEVKSTWTIQNKSGNIFEKQNAAKDLGYKYEIWVYDNKGNKVDLIE</sequence>
<protein>
    <recommendedName>
        <fullName evidence="1">DUF7487 domain-containing protein</fullName>
    </recommendedName>
</protein>
<dbReference type="InterPro" id="IPR055910">
    <property type="entry name" value="DUF7487"/>
</dbReference>
<dbReference type="AlphaFoldDB" id="A0A6C0AQF9"/>
<dbReference type="EMBL" id="MN740762">
    <property type="protein sequence ID" value="QHS82014.1"/>
    <property type="molecule type" value="Genomic_DNA"/>
</dbReference>
<proteinExistence type="predicted"/>
<organism evidence="2">
    <name type="scientific">viral metagenome</name>
    <dbReference type="NCBI Taxonomy" id="1070528"/>
    <lineage>
        <taxon>unclassified sequences</taxon>
        <taxon>metagenomes</taxon>
        <taxon>organismal metagenomes</taxon>
    </lineage>
</organism>
<reference evidence="2" key="1">
    <citation type="journal article" date="2020" name="Nature">
        <title>Giant virus diversity and host interactions through global metagenomics.</title>
        <authorList>
            <person name="Schulz F."/>
            <person name="Roux S."/>
            <person name="Paez-Espino D."/>
            <person name="Jungbluth S."/>
            <person name="Walsh D.A."/>
            <person name="Denef V.J."/>
            <person name="McMahon K.D."/>
            <person name="Konstantinidis K.T."/>
            <person name="Eloe-Fadrosh E.A."/>
            <person name="Kyrpides N.C."/>
            <person name="Woyke T."/>
        </authorList>
    </citation>
    <scope>NUCLEOTIDE SEQUENCE</scope>
    <source>
        <strain evidence="2">GVMAG-S-1101165-79</strain>
    </source>
</reference>
<evidence type="ECO:0000259" key="1">
    <source>
        <dbReference type="Pfam" id="PF24308"/>
    </source>
</evidence>
<accession>A0A6C0AQF9</accession>
<name>A0A6C0AQF9_9ZZZZ</name>
<evidence type="ECO:0000313" key="2">
    <source>
        <dbReference type="EMBL" id="QHS82014.1"/>
    </source>
</evidence>
<feature type="domain" description="DUF7487" evidence="1">
    <location>
        <begin position="69"/>
        <end position="268"/>
    </location>
</feature>